<comment type="caution">
    <text evidence="1">The sequence shown here is derived from an EMBL/GenBank/DDBJ whole genome shotgun (WGS) entry which is preliminary data.</text>
</comment>
<proteinExistence type="predicted"/>
<keyword evidence="2" id="KW-1185">Reference proteome</keyword>
<sequence length="171" mass="20465">MYLQKHYILLALWENMHFDPYKILYMFHWLYNTAQINNNIQCAIWKIIHNLPGYLIGSTQEDRDFVDMIMIDQTGVNGNSYIDAEGNVFTFTFKYLTTNERIISQRLQDILMFKYDVSKLPEEPRNETRDKPLENSPKDLNPNIPNIVKAGLKPDWFTINSWFISIFKWFR</sequence>
<reference evidence="1 2" key="1">
    <citation type="submission" date="2018-06" db="EMBL/GenBank/DDBJ databases">
        <title>Genomic insight into two independent archaeal endosymbiosis events.</title>
        <authorList>
            <person name="Lind A.E."/>
            <person name="Lewis W.H."/>
            <person name="Spang A."/>
            <person name="Guy L."/>
            <person name="Embley M.T."/>
            <person name="Ettema T.J.G."/>
        </authorList>
    </citation>
    <scope>NUCLEOTIDE SEQUENCE [LARGE SCALE GENOMIC DNA]</scope>
    <source>
        <strain evidence="1">NOE</strain>
    </source>
</reference>
<dbReference type="Proteomes" id="UP000253099">
    <property type="component" value="Unassembled WGS sequence"/>
</dbReference>
<evidence type="ECO:0000313" key="2">
    <source>
        <dbReference type="Proteomes" id="UP000253099"/>
    </source>
</evidence>
<gene>
    <name evidence="1" type="ORF">ALNOE001_15690</name>
</gene>
<name>A0A366M925_9EURY</name>
<dbReference type="AlphaFoldDB" id="A0A366M925"/>
<dbReference type="EMBL" id="NIZT01000047">
    <property type="protein sequence ID" value="RBQ22728.1"/>
    <property type="molecule type" value="Genomic_DNA"/>
</dbReference>
<protein>
    <submittedName>
        <fullName evidence="1">Uncharacterized protein</fullName>
    </submittedName>
</protein>
<organism evidence="1 2">
    <name type="scientific">Candidatus Methanobinarius endosymbioticus</name>
    <dbReference type="NCBI Taxonomy" id="2006182"/>
    <lineage>
        <taxon>Archaea</taxon>
        <taxon>Methanobacteriati</taxon>
        <taxon>Methanobacteriota</taxon>
        <taxon>Methanomada group</taxon>
        <taxon>Methanobacteria</taxon>
        <taxon>Methanobacteriales</taxon>
        <taxon>Methanobacteriaceae</taxon>
        <taxon>Candidatus Methanobinarius</taxon>
    </lineage>
</organism>
<accession>A0A366M925</accession>
<evidence type="ECO:0000313" key="1">
    <source>
        <dbReference type="EMBL" id="RBQ22728.1"/>
    </source>
</evidence>